<gene>
    <name evidence="3" type="ORF">F7D09_0964</name>
</gene>
<keyword evidence="2" id="KW-1133">Transmembrane helix</keyword>
<keyword evidence="2" id="KW-0472">Membrane</keyword>
<feature type="compositionally biased region" description="Low complexity" evidence="1">
    <location>
        <begin position="50"/>
        <end position="71"/>
    </location>
</feature>
<feature type="compositionally biased region" description="Polar residues" evidence="1">
    <location>
        <begin position="1"/>
        <end position="15"/>
    </location>
</feature>
<comment type="caution">
    <text evidence="3">The sequence shown here is derived from an EMBL/GenBank/DDBJ whole genome shotgun (WGS) entry which is preliminary data.</text>
</comment>
<dbReference type="EMBL" id="WBVT01000011">
    <property type="protein sequence ID" value="KAB7790468.1"/>
    <property type="molecule type" value="Genomic_DNA"/>
</dbReference>
<evidence type="ECO:0000256" key="2">
    <source>
        <dbReference type="SAM" id="Phobius"/>
    </source>
</evidence>
<feature type="region of interest" description="Disordered" evidence="1">
    <location>
        <begin position="1"/>
        <end position="114"/>
    </location>
</feature>
<accession>A0A6I1GQT0</accession>
<protein>
    <submittedName>
        <fullName evidence="3">Hemagglutinin</fullName>
    </submittedName>
</protein>
<dbReference type="Proteomes" id="UP000441772">
    <property type="component" value="Unassembled WGS sequence"/>
</dbReference>
<reference evidence="3 4" key="1">
    <citation type="submission" date="2019-09" db="EMBL/GenBank/DDBJ databases">
        <title>Characterization of the phylogenetic diversity of two novel species belonging to the genus Bifidobacterium: Bifidobacterium cebidarum sp. nov. and Bifidobacterium leontopitheci sp. nov.</title>
        <authorList>
            <person name="Lugli G.A."/>
            <person name="Duranti S."/>
            <person name="Milani C."/>
            <person name="Turroni F."/>
            <person name="Ventura M."/>
        </authorList>
    </citation>
    <scope>NUCLEOTIDE SEQUENCE [LARGE SCALE GENOMIC DNA]</scope>
    <source>
        <strain evidence="3 4">LMG 31471</strain>
    </source>
</reference>
<keyword evidence="2" id="KW-0812">Transmembrane</keyword>
<organism evidence="3 4">
    <name type="scientific">Bifidobacterium leontopitheci</name>
    <dbReference type="NCBI Taxonomy" id="2650774"/>
    <lineage>
        <taxon>Bacteria</taxon>
        <taxon>Bacillati</taxon>
        <taxon>Actinomycetota</taxon>
        <taxon>Actinomycetes</taxon>
        <taxon>Bifidobacteriales</taxon>
        <taxon>Bifidobacteriaceae</taxon>
        <taxon>Bifidobacterium</taxon>
    </lineage>
</organism>
<evidence type="ECO:0000256" key="1">
    <source>
        <dbReference type="SAM" id="MobiDB-lite"/>
    </source>
</evidence>
<feature type="compositionally biased region" description="Basic residues" evidence="1">
    <location>
        <begin position="95"/>
        <end position="114"/>
    </location>
</feature>
<name>A0A6I1GQT0_9BIFI</name>
<dbReference type="AlphaFoldDB" id="A0A6I1GQT0"/>
<sequence>MSTAKQQHQSKNNPSSRKRREAGSVNNGSHAGVTVSIRKSGRKNATRGGAASRNRNTTTTRNTSTSRNTAAKRNTTAKRNTADRKRRDGAVTRNGARRRITRKRSSSKRPMTRGRRIATALTMLVAACCAVALAWVTTQFVSGRIALADARNRQSQLSSRYGFDPGDIISDGQFFNGYAMSEAEVQSFLDDHGEACTGSACLKSRTFDTTTIKADAYCNGYQGRKRETAAAIIDKSAKSCNVSQKVLLTVMQKEQQLVTAAKPTDFQFKAAMGLSCPDDADCDPEYAGFFRQVYGAANRYQYYAHHEEQYGYHAGKLNYVKFHPNASCGGANVLIDNKATALLYIYTPYQPNDAALAAGVGEGDSCSSYGNRNFSIIYRGWFGSAR</sequence>
<keyword evidence="4" id="KW-1185">Reference proteome</keyword>
<feature type="transmembrane region" description="Helical" evidence="2">
    <location>
        <begin position="117"/>
        <end position="136"/>
    </location>
</feature>
<proteinExistence type="predicted"/>
<evidence type="ECO:0000313" key="4">
    <source>
        <dbReference type="Proteomes" id="UP000441772"/>
    </source>
</evidence>
<feature type="compositionally biased region" description="Basic and acidic residues" evidence="1">
    <location>
        <begin position="80"/>
        <end position="90"/>
    </location>
</feature>
<evidence type="ECO:0000313" key="3">
    <source>
        <dbReference type="EMBL" id="KAB7790468.1"/>
    </source>
</evidence>